<evidence type="ECO:0000313" key="8">
    <source>
        <dbReference type="Proteomes" id="UP000007254"/>
    </source>
</evidence>
<dbReference type="PROSITE" id="PS50249">
    <property type="entry name" value="MPN"/>
    <property type="match status" value="1"/>
</dbReference>
<feature type="domain" description="MPN" evidence="6">
    <location>
        <begin position="1"/>
        <end position="121"/>
    </location>
</feature>
<reference evidence="7 8" key="1">
    <citation type="submission" date="2011-06" db="EMBL/GenBank/DDBJ databases">
        <title>The complete genome of Spirochaeta thermophila DSM 6578.</title>
        <authorList>
            <consortium name="US DOE Joint Genome Institute (JGI-PGF)"/>
            <person name="Lucas S."/>
            <person name="Lapidus A."/>
            <person name="Bruce D."/>
            <person name="Goodwin L."/>
            <person name="Pitluck S."/>
            <person name="Peters L."/>
            <person name="Kyrpides N."/>
            <person name="Mavromatis K."/>
            <person name="Ivanova N."/>
            <person name="Mikailova N."/>
            <person name="Pagani I."/>
            <person name="Chertkov O."/>
            <person name="Detter J.C."/>
            <person name="Tapia R."/>
            <person name="Han C."/>
            <person name="Land M."/>
            <person name="Hauser L."/>
            <person name="Markowitz V."/>
            <person name="Cheng J.-F."/>
            <person name="Hugenholtz P."/>
            <person name="Woyke T."/>
            <person name="Wu D."/>
            <person name="Spring S."/>
            <person name="Merkhoffer B."/>
            <person name="Schneider S."/>
            <person name="Klenk H.-P."/>
            <person name="Eisen J.A."/>
        </authorList>
    </citation>
    <scope>NUCLEOTIDE SEQUENCE [LARGE SCALE GENOMIC DNA]</scope>
    <source>
        <strain evidence="8">ATCC 700085 / DSM 6578 / Z-1203</strain>
    </source>
</reference>
<dbReference type="InterPro" id="IPR051929">
    <property type="entry name" value="VirAsm_ModProt"/>
</dbReference>
<evidence type="ECO:0000256" key="5">
    <source>
        <dbReference type="ARBA" id="ARBA00023049"/>
    </source>
</evidence>
<dbReference type="GO" id="GO:0008235">
    <property type="term" value="F:metalloexopeptidase activity"/>
    <property type="evidence" value="ECO:0007669"/>
    <property type="project" value="TreeGrafter"/>
</dbReference>
<dbReference type="SUPFAM" id="SSF102712">
    <property type="entry name" value="JAB1/MPN domain"/>
    <property type="match status" value="1"/>
</dbReference>
<evidence type="ECO:0000313" key="7">
    <source>
        <dbReference type="EMBL" id="AEJ61942.1"/>
    </source>
</evidence>
<evidence type="ECO:0000256" key="4">
    <source>
        <dbReference type="ARBA" id="ARBA00022833"/>
    </source>
</evidence>
<evidence type="ECO:0000256" key="2">
    <source>
        <dbReference type="ARBA" id="ARBA00022723"/>
    </source>
</evidence>
<evidence type="ECO:0000256" key="1">
    <source>
        <dbReference type="ARBA" id="ARBA00022670"/>
    </source>
</evidence>
<dbReference type="HOGENOM" id="CLU_116765_1_1_12"/>
<gene>
    <name evidence="7" type="ordered locus">Spith_1682</name>
</gene>
<protein>
    <submittedName>
        <fullName evidence="7">Mov34/MPN/PAD-1 family protein</fullName>
    </submittedName>
</protein>
<dbReference type="STRING" id="869211.Spith_1682"/>
<proteinExistence type="predicted"/>
<dbReference type="Pfam" id="PF14464">
    <property type="entry name" value="Prok-JAB"/>
    <property type="match status" value="1"/>
</dbReference>
<sequence>MKMLASLIEEIVRHAREEAPIEACGYVAGVGDETRRIFRLTNADASPEHFSFIPEEQFVALKAARKEGLSLIGVYHSHPATPARMSEEDIRLANDTEMRYLIYSVAEGVLRCFRVDEEKRVTEEPIEVTGGGA</sequence>
<dbReference type="Proteomes" id="UP000007254">
    <property type="component" value="Chromosome"/>
</dbReference>
<dbReference type="AlphaFoldDB" id="G0GBD3"/>
<keyword evidence="8" id="KW-1185">Reference proteome</keyword>
<dbReference type="CDD" id="cd08070">
    <property type="entry name" value="MPN_like"/>
    <property type="match status" value="1"/>
</dbReference>
<dbReference type="OrthoDB" id="9802958at2"/>
<dbReference type="PANTHER" id="PTHR34858">
    <property type="entry name" value="CYSO-CYSTEINE PEPTIDASE"/>
    <property type="match status" value="1"/>
</dbReference>
<dbReference type="RefSeq" id="WP_014625271.1">
    <property type="nucleotide sequence ID" value="NC_017583.1"/>
</dbReference>
<dbReference type="InterPro" id="IPR000555">
    <property type="entry name" value="JAMM/MPN+_dom"/>
</dbReference>
<dbReference type="SMART" id="SM00232">
    <property type="entry name" value="JAB_MPN"/>
    <property type="match status" value="1"/>
</dbReference>
<dbReference type="GO" id="GO:0006508">
    <property type="term" value="P:proteolysis"/>
    <property type="evidence" value="ECO:0007669"/>
    <property type="project" value="UniProtKB-KW"/>
</dbReference>
<accession>G0GBD3</accession>
<dbReference type="EMBL" id="CP002903">
    <property type="protein sequence ID" value="AEJ61942.1"/>
    <property type="molecule type" value="Genomic_DNA"/>
</dbReference>
<keyword evidence="3" id="KW-0378">Hydrolase</keyword>
<keyword evidence="4" id="KW-0862">Zinc</keyword>
<dbReference type="GO" id="GO:0008270">
    <property type="term" value="F:zinc ion binding"/>
    <property type="evidence" value="ECO:0007669"/>
    <property type="project" value="TreeGrafter"/>
</dbReference>
<name>G0GBD3_WINT7</name>
<keyword evidence="1" id="KW-0645">Protease</keyword>
<keyword evidence="5" id="KW-0482">Metalloprotease</keyword>
<organism evidence="7 8">
    <name type="scientific">Winmispira thermophila (strain ATCC 700085 / DSM 6578 / Z-1203)</name>
    <name type="common">Spirochaeta thermophila</name>
    <dbReference type="NCBI Taxonomy" id="869211"/>
    <lineage>
        <taxon>Bacteria</taxon>
        <taxon>Pseudomonadati</taxon>
        <taxon>Spirochaetota</taxon>
        <taxon>Spirochaetia</taxon>
        <taxon>Winmispirales</taxon>
        <taxon>Winmispiraceae</taxon>
        <taxon>Winmispira</taxon>
    </lineage>
</organism>
<evidence type="ECO:0000256" key="3">
    <source>
        <dbReference type="ARBA" id="ARBA00022801"/>
    </source>
</evidence>
<dbReference type="InterPro" id="IPR028090">
    <property type="entry name" value="JAB_dom_prok"/>
</dbReference>
<dbReference type="Gene3D" id="3.40.140.10">
    <property type="entry name" value="Cytidine Deaminase, domain 2"/>
    <property type="match status" value="1"/>
</dbReference>
<dbReference type="PANTHER" id="PTHR34858:SF1">
    <property type="entry name" value="CYSO-CYSTEINE PEPTIDASE"/>
    <property type="match status" value="1"/>
</dbReference>
<evidence type="ECO:0000259" key="6">
    <source>
        <dbReference type="PROSITE" id="PS50249"/>
    </source>
</evidence>
<dbReference type="KEGG" id="stq:Spith_1682"/>
<dbReference type="InterPro" id="IPR037518">
    <property type="entry name" value="MPN"/>
</dbReference>
<keyword evidence="2" id="KW-0479">Metal-binding</keyword>